<dbReference type="InterPro" id="IPR012656">
    <property type="entry name" value="CHP02421_QEGLA"/>
</dbReference>
<dbReference type="STRING" id="1085623.GNIT_2760"/>
<dbReference type="eggNOG" id="COG3930">
    <property type="taxonomic scope" value="Bacteria"/>
</dbReference>
<evidence type="ECO:0000256" key="1">
    <source>
        <dbReference type="ARBA" id="ARBA00001947"/>
    </source>
</evidence>
<keyword evidence="2" id="KW-0645">Protease</keyword>
<evidence type="ECO:0008006" key="7">
    <source>
        <dbReference type="Google" id="ProtNLM"/>
    </source>
</evidence>
<keyword evidence="3" id="KW-0378">Hydrolase</keyword>
<evidence type="ECO:0000256" key="3">
    <source>
        <dbReference type="ARBA" id="ARBA00022801"/>
    </source>
</evidence>
<dbReference type="Proteomes" id="UP000009282">
    <property type="component" value="Chromosome"/>
</dbReference>
<comment type="cofactor">
    <cofactor evidence="1">
        <name>Zn(2+)</name>
        <dbReference type="ChEBI" id="CHEBI:29105"/>
    </cofactor>
</comment>
<gene>
    <name evidence="5" type="ordered locus">GNIT_2760</name>
</gene>
<dbReference type="KEGG" id="gni:GNIT_2760"/>
<evidence type="ECO:0000256" key="2">
    <source>
        <dbReference type="ARBA" id="ARBA00022670"/>
    </source>
</evidence>
<sequence>MTEANQGKPKISQGLIEFDSEFFDITKTINILSAVNPTNFDQQKKTFFDSHFSIEPEFTYDGSKLDVFATKRKLLNLPLENVVDEDLSEIYFDTINSYLDKVDQFNSIGTNDFIYDSLRYFGEPTQKDIGNAKFILHLPGNLNEENEEVLKFEEIKQILVDFAEVNELPYNLKIEENMIANALVSGNTIKLNKNAKLSISDTNALAQHEIGVHLVTTLNARKQPLRILEIGNPLNTMTQEGLAILSEYLSDNLTIKRLKILALRVVAVQSMIKEKSFRKSFLLLKEEYGASNDIAFAVCSRIYRGGGFVKDYLYMQGFHKMLNAYENEPNFDLLFTGKTSIDYLPQITNLIEKGILQKPQYVSTIFKQPESLSEIKQYIAHAIK</sequence>
<name>G4QIE3_GLANF</name>
<protein>
    <recommendedName>
        <fullName evidence="7">Flavohemoglobin expression-modulating QEGLA motif protein</fullName>
    </recommendedName>
</protein>
<dbReference type="Pfam" id="PF08014">
    <property type="entry name" value="MATCAP"/>
    <property type="match status" value="1"/>
</dbReference>
<reference evidence="5 6" key="1">
    <citation type="journal article" date="2011" name="J. Bacteriol.">
        <title>Complete genome sequence of seawater bacterium Glaciecola nitratireducens FR1064T.</title>
        <authorList>
            <person name="Bian F."/>
            <person name="Qin Q.L."/>
            <person name="Xie B.B."/>
            <person name="Shu Y.L."/>
            <person name="Zhang X.Y."/>
            <person name="Yu Y."/>
            <person name="Chen B."/>
            <person name="Chen X.L."/>
            <person name="Zhou B.C."/>
            <person name="Zhang Y.Z."/>
        </authorList>
    </citation>
    <scope>NUCLEOTIDE SEQUENCE [LARGE SCALE GENOMIC DNA]</scope>
    <source>
        <strain evidence="6">JCM 12485 / KCTC 12276 / FR1064</strain>
    </source>
</reference>
<proteinExistence type="predicted"/>
<dbReference type="PANTHER" id="PTHR31817:SF0">
    <property type="entry name" value="CHROMOSOME UNDETERMINED SCAFFOLD_67, WHOLE GENOME SHOTGUN SEQUENCE"/>
    <property type="match status" value="1"/>
</dbReference>
<evidence type="ECO:0000313" key="6">
    <source>
        <dbReference type="Proteomes" id="UP000009282"/>
    </source>
</evidence>
<dbReference type="SMART" id="SM01154">
    <property type="entry name" value="DUF1704"/>
    <property type="match status" value="1"/>
</dbReference>
<dbReference type="OrthoDB" id="9785840at2"/>
<dbReference type="NCBIfam" id="TIGR02421">
    <property type="entry name" value="QEGLA"/>
    <property type="match status" value="1"/>
</dbReference>
<evidence type="ECO:0000256" key="4">
    <source>
        <dbReference type="ARBA" id="ARBA00023049"/>
    </source>
</evidence>
<accession>G4QIE3</accession>
<dbReference type="HOGENOM" id="CLU_061183_0_0_6"/>
<dbReference type="EMBL" id="CP003060">
    <property type="protein sequence ID" value="AEP30857.1"/>
    <property type="molecule type" value="Genomic_DNA"/>
</dbReference>
<keyword evidence="4" id="KW-0482">Metalloprotease</keyword>
<dbReference type="GO" id="GO:0080164">
    <property type="term" value="P:regulation of nitric oxide metabolic process"/>
    <property type="evidence" value="ECO:0007669"/>
    <property type="project" value="TreeGrafter"/>
</dbReference>
<dbReference type="GO" id="GO:0008237">
    <property type="term" value="F:metallopeptidase activity"/>
    <property type="evidence" value="ECO:0007669"/>
    <property type="project" value="UniProtKB-KW"/>
</dbReference>
<keyword evidence="6" id="KW-1185">Reference proteome</keyword>
<dbReference type="AlphaFoldDB" id="G4QIE3"/>
<evidence type="ECO:0000313" key="5">
    <source>
        <dbReference type="EMBL" id="AEP30857.1"/>
    </source>
</evidence>
<dbReference type="RefSeq" id="WP_014109730.1">
    <property type="nucleotide sequence ID" value="NC_016041.1"/>
</dbReference>
<dbReference type="InterPro" id="IPR012548">
    <property type="entry name" value="MATCAP"/>
</dbReference>
<dbReference type="GO" id="GO:0006508">
    <property type="term" value="P:proteolysis"/>
    <property type="evidence" value="ECO:0007669"/>
    <property type="project" value="UniProtKB-KW"/>
</dbReference>
<dbReference type="PANTHER" id="PTHR31817">
    <property type="match status" value="1"/>
</dbReference>
<organism evidence="5 6">
    <name type="scientific">Glaciecola nitratireducens (strain JCM 12485 / KCTC 12276 / FR1064)</name>
    <dbReference type="NCBI Taxonomy" id="1085623"/>
    <lineage>
        <taxon>Bacteria</taxon>
        <taxon>Pseudomonadati</taxon>
        <taxon>Pseudomonadota</taxon>
        <taxon>Gammaproteobacteria</taxon>
        <taxon>Alteromonadales</taxon>
        <taxon>Alteromonadaceae</taxon>
        <taxon>Brumicola</taxon>
    </lineage>
</organism>